<dbReference type="PANTHER" id="PTHR44899:SF3">
    <property type="entry name" value="SERINE_THREONINE-PROTEIN KINASE NEK1"/>
    <property type="match status" value="1"/>
</dbReference>
<dbReference type="GO" id="GO:0005524">
    <property type="term" value="F:ATP binding"/>
    <property type="evidence" value="ECO:0007669"/>
    <property type="project" value="UniProtKB-UniRule"/>
</dbReference>
<feature type="non-terminal residue" evidence="11">
    <location>
        <position position="1"/>
    </location>
</feature>
<organism evidence="11 12">
    <name type="scientific">Perkinsus olseni</name>
    <name type="common">Perkinsus atlanticus</name>
    <dbReference type="NCBI Taxonomy" id="32597"/>
    <lineage>
        <taxon>Eukaryota</taxon>
        <taxon>Sar</taxon>
        <taxon>Alveolata</taxon>
        <taxon>Perkinsozoa</taxon>
        <taxon>Perkinsea</taxon>
        <taxon>Perkinsida</taxon>
        <taxon>Perkinsidae</taxon>
        <taxon>Perkinsus</taxon>
    </lineage>
</organism>
<dbReference type="Gene3D" id="1.10.510.10">
    <property type="entry name" value="Transferase(Phosphotransferase) domain 1"/>
    <property type="match status" value="1"/>
</dbReference>
<dbReference type="InterPro" id="IPR051131">
    <property type="entry name" value="NEK_Ser/Thr_kinase_NIMA"/>
</dbReference>
<dbReference type="SMART" id="SM00220">
    <property type="entry name" value="S_TKc"/>
    <property type="match status" value="1"/>
</dbReference>
<dbReference type="InterPro" id="IPR008271">
    <property type="entry name" value="Ser/Thr_kinase_AS"/>
</dbReference>
<evidence type="ECO:0000256" key="2">
    <source>
        <dbReference type="ARBA" id="ARBA00022527"/>
    </source>
</evidence>
<dbReference type="GO" id="GO:0004674">
    <property type="term" value="F:protein serine/threonine kinase activity"/>
    <property type="evidence" value="ECO:0007669"/>
    <property type="project" value="UniProtKB-KW"/>
</dbReference>
<dbReference type="Pfam" id="PF00069">
    <property type="entry name" value="Pkinase"/>
    <property type="match status" value="1"/>
</dbReference>
<evidence type="ECO:0000256" key="4">
    <source>
        <dbReference type="ARBA" id="ARBA00022741"/>
    </source>
</evidence>
<dbReference type="SUPFAM" id="SSF51197">
    <property type="entry name" value="Clavaminate synthase-like"/>
    <property type="match status" value="1"/>
</dbReference>
<evidence type="ECO:0000313" key="12">
    <source>
        <dbReference type="Proteomes" id="UP000574390"/>
    </source>
</evidence>
<keyword evidence="3" id="KW-0808">Transferase</keyword>
<evidence type="ECO:0000256" key="7">
    <source>
        <dbReference type="ARBA" id="ARBA00047899"/>
    </source>
</evidence>
<evidence type="ECO:0000313" key="11">
    <source>
        <dbReference type="EMBL" id="KAF4699612.1"/>
    </source>
</evidence>
<evidence type="ECO:0000256" key="8">
    <source>
        <dbReference type="ARBA" id="ARBA00048679"/>
    </source>
</evidence>
<keyword evidence="6 9" id="KW-0067">ATP-binding</keyword>
<dbReference type="InterPro" id="IPR000719">
    <property type="entry name" value="Prot_kinase_dom"/>
</dbReference>
<evidence type="ECO:0000256" key="9">
    <source>
        <dbReference type="PROSITE-ProRule" id="PRU10141"/>
    </source>
</evidence>
<accession>A0A7J6PUB9</accession>
<reference evidence="11 12" key="1">
    <citation type="submission" date="2020-04" db="EMBL/GenBank/DDBJ databases">
        <title>Perkinsus olseni comparative genomics.</title>
        <authorList>
            <person name="Bogema D.R."/>
        </authorList>
    </citation>
    <scope>NUCLEOTIDE SEQUENCE [LARGE SCALE GENOMIC DNA]</scope>
    <source>
        <strain evidence="11">ATCC PRA-205</strain>
    </source>
</reference>
<dbReference type="Gene3D" id="2.60.120.620">
    <property type="entry name" value="q2cbj1_9rhob like domain"/>
    <property type="match status" value="1"/>
</dbReference>
<keyword evidence="4 9" id="KW-0547">Nucleotide-binding</keyword>
<dbReference type="InterPro" id="IPR011009">
    <property type="entry name" value="Kinase-like_dom_sf"/>
</dbReference>
<dbReference type="EMBL" id="JABANM010034446">
    <property type="protein sequence ID" value="KAF4699612.1"/>
    <property type="molecule type" value="Genomic_DNA"/>
</dbReference>
<evidence type="ECO:0000259" key="10">
    <source>
        <dbReference type="PROSITE" id="PS50011"/>
    </source>
</evidence>
<dbReference type="EC" id="2.7.11.1" evidence="1"/>
<keyword evidence="2" id="KW-0723">Serine/threonine-protein kinase</keyword>
<dbReference type="InterPro" id="IPR017441">
    <property type="entry name" value="Protein_kinase_ATP_BS"/>
</dbReference>
<evidence type="ECO:0000256" key="6">
    <source>
        <dbReference type="ARBA" id="ARBA00022840"/>
    </source>
</evidence>
<dbReference type="PROSITE" id="PS50011">
    <property type="entry name" value="PROTEIN_KINASE_DOM"/>
    <property type="match status" value="1"/>
</dbReference>
<dbReference type="AlphaFoldDB" id="A0A7J6PUB9"/>
<dbReference type="SUPFAM" id="SSF56112">
    <property type="entry name" value="Protein kinase-like (PK-like)"/>
    <property type="match status" value="1"/>
</dbReference>
<evidence type="ECO:0000256" key="1">
    <source>
        <dbReference type="ARBA" id="ARBA00012513"/>
    </source>
</evidence>
<proteinExistence type="predicted"/>
<dbReference type="PROSITE" id="PS00107">
    <property type="entry name" value="PROTEIN_KINASE_ATP"/>
    <property type="match status" value="1"/>
</dbReference>
<comment type="catalytic activity">
    <reaction evidence="8">
        <text>L-seryl-[protein] + ATP = O-phospho-L-seryl-[protein] + ADP + H(+)</text>
        <dbReference type="Rhea" id="RHEA:17989"/>
        <dbReference type="Rhea" id="RHEA-COMP:9863"/>
        <dbReference type="Rhea" id="RHEA-COMP:11604"/>
        <dbReference type="ChEBI" id="CHEBI:15378"/>
        <dbReference type="ChEBI" id="CHEBI:29999"/>
        <dbReference type="ChEBI" id="CHEBI:30616"/>
        <dbReference type="ChEBI" id="CHEBI:83421"/>
        <dbReference type="ChEBI" id="CHEBI:456216"/>
        <dbReference type="EC" id="2.7.11.1"/>
    </reaction>
</comment>
<comment type="catalytic activity">
    <reaction evidence="7">
        <text>L-threonyl-[protein] + ATP = O-phospho-L-threonyl-[protein] + ADP + H(+)</text>
        <dbReference type="Rhea" id="RHEA:46608"/>
        <dbReference type="Rhea" id="RHEA-COMP:11060"/>
        <dbReference type="Rhea" id="RHEA-COMP:11605"/>
        <dbReference type="ChEBI" id="CHEBI:15378"/>
        <dbReference type="ChEBI" id="CHEBI:30013"/>
        <dbReference type="ChEBI" id="CHEBI:30616"/>
        <dbReference type="ChEBI" id="CHEBI:61977"/>
        <dbReference type="ChEBI" id="CHEBI:456216"/>
        <dbReference type="EC" id="2.7.11.1"/>
    </reaction>
</comment>
<gene>
    <name evidence="11" type="ORF">FOZ62_025206</name>
</gene>
<dbReference type="Proteomes" id="UP000574390">
    <property type="component" value="Unassembled WGS sequence"/>
</dbReference>
<sequence>MSSLTARGELAAVERTLFDSCGYLVLRRVFDKEEIGELDGLFEKCDWNGKRRAVRWSPCREALVGLTMDKSCRQAFGASALLLLVCAGIFEHPRLKPVIQEICGEGFRLDHLPLAFEQHPGGEGFDLHGGRLLPSGHLNYPVLYTSVDNTSVQCSLLTVSIAITDMPLGAGGFVTLPGSHKSSFPLTDDIRHARHAAVKDMLVQPALEAGDVLLFTEALIHGTLPWKGRHTRRTLLLRFAPATCAYARGYLETSAEVSKLDLSDSVKEMLKPPYHPRFDRSAAVPNGTTIISVIYLSCFIKTVKLARPPWHMALGLAALAAVQSTVALVQAEQTASSNSRRDGSPVDDDVLVTAQPYRCAAASMPSVSMSSSRASAAPRTVAFQWGPDFADSVCNSLCGGLPPAHLEEAPSSKAEGDGTEGSTRPLHAAEIAALALVTGMSLMGCAYSVKLLCRKKCKCRLCTGHYQLVKRLGSGGYGEVYSVVVPSGEGREQLFAAKKIPVSNVTEADSFSSEAKELVRLHHRHIVSYVDDFIHIEHTLWGVKVYFFIVMEYCSNGDVKQQVEANFAQLTEATVLAWFQQLCQAVQYLHSQNVIHRDIKSQNVFLTENGDVRLGDFGLCKHDKIRKRDRGGGGGKLRKTLRKPLAFYRRAAAVAATATSSSSDSVQVGTDCYMSPEMLCSA</sequence>
<keyword evidence="5" id="KW-0418">Kinase</keyword>
<name>A0A7J6PUB9_PEROL</name>
<evidence type="ECO:0000256" key="5">
    <source>
        <dbReference type="ARBA" id="ARBA00022777"/>
    </source>
</evidence>
<dbReference type="Pfam" id="PF05721">
    <property type="entry name" value="PhyH"/>
    <property type="match status" value="1"/>
</dbReference>
<protein>
    <recommendedName>
        <fullName evidence="1">non-specific serine/threonine protein kinase</fullName>
        <ecNumber evidence="1">2.7.11.1</ecNumber>
    </recommendedName>
</protein>
<dbReference type="InterPro" id="IPR008775">
    <property type="entry name" value="Phytyl_CoA_dOase-like"/>
</dbReference>
<dbReference type="PROSITE" id="PS00108">
    <property type="entry name" value="PROTEIN_KINASE_ST"/>
    <property type="match status" value="1"/>
</dbReference>
<feature type="binding site" evidence="9">
    <location>
        <position position="499"/>
    </location>
    <ligand>
        <name>ATP</name>
        <dbReference type="ChEBI" id="CHEBI:30616"/>
    </ligand>
</feature>
<evidence type="ECO:0000256" key="3">
    <source>
        <dbReference type="ARBA" id="ARBA00022679"/>
    </source>
</evidence>
<dbReference type="PANTHER" id="PTHR44899">
    <property type="entry name" value="CAMK FAMILY PROTEIN KINASE"/>
    <property type="match status" value="1"/>
</dbReference>
<feature type="domain" description="Protein kinase" evidence="10">
    <location>
        <begin position="466"/>
        <end position="682"/>
    </location>
</feature>
<comment type="caution">
    <text evidence="11">The sequence shown here is derived from an EMBL/GenBank/DDBJ whole genome shotgun (WGS) entry which is preliminary data.</text>
</comment>